<feature type="region of interest" description="Disordered" evidence="1">
    <location>
        <begin position="1"/>
        <end position="43"/>
    </location>
</feature>
<dbReference type="Proteomes" id="UP000007752">
    <property type="component" value="Chromosome 12"/>
</dbReference>
<reference evidence="2" key="1">
    <citation type="journal article" date="2005" name="PLoS Biol.">
        <title>The genomes of Oryza sativa: a history of duplications.</title>
        <authorList>
            <person name="Yu J."/>
            <person name="Wang J."/>
            <person name="Lin W."/>
            <person name="Li S."/>
            <person name="Li H."/>
            <person name="Zhou J."/>
            <person name="Ni P."/>
            <person name="Dong W."/>
            <person name="Hu S."/>
            <person name="Zeng C."/>
            <person name="Zhang J."/>
            <person name="Zhang Y."/>
            <person name="Li R."/>
            <person name="Xu Z."/>
            <person name="Li S."/>
            <person name="Li X."/>
            <person name="Zheng H."/>
            <person name="Cong L."/>
            <person name="Lin L."/>
            <person name="Yin J."/>
            <person name="Geng J."/>
            <person name="Li G."/>
            <person name="Shi J."/>
            <person name="Liu J."/>
            <person name="Lv H."/>
            <person name="Li J."/>
            <person name="Wang J."/>
            <person name="Deng Y."/>
            <person name="Ran L."/>
            <person name="Shi X."/>
            <person name="Wang X."/>
            <person name="Wu Q."/>
            <person name="Li C."/>
            <person name="Ren X."/>
            <person name="Wang J."/>
            <person name="Wang X."/>
            <person name="Li D."/>
            <person name="Liu D."/>
            <person name="Zhang X."/>
            <person name="Ji Z."/>
            <person name="Zhao W."/>
            <person name="Sun Y."/>
            <person name="Zhang Z."/>
            <person name="Bao J."/>
            <person name="Han Y."/>
            <person name="Dong L."/>
            <person name="Ji J."/>
            <person name="Chen P."/>
            <person name="Wu S."/>
            <person name="Liu J."/>
            <person name="Xiao Y."/>
            <person name="Bu D."/>
            <person name="Tan J."/>
            <person name="Yang L."/>
            <person name="Ye C."/>
            <person name="Zhang J."/>
            <person name="Xu J."/>
            <person name="Zhou Y."/>
            <person name="Yu Y."/>
            <person name="Zhang B."/>
            <person name="Zhuang S."/>
            <person name="Wei H."/>
            <person name="Liu B."/>
            <person name="Lei M."/>
            <person name="Yu H."/>
            <person name="Li Y."/>
            <person name="Xu H."/>
            <person name="Wei S."/>
            <person name="He X."/>
            <person name="Fang L."/>
            <person name="Zhang Z."/>
            <person name="Zhang Y."/>
            <person name="Huang X."/>
            <person name="Su Z."/>
            <person name="Tong W."/>
            <person name="Li J."/>
            <person name="Tong Z."/>
            <person name="Li S."/>
            <person name="Ye J."/>
            <person name="Wang L."/>
            <person name="Fang L."/>
            <person name="Lei T."/>
            <person name="Chen C."/>
            <person name="Chen H."/>
            <person name="Xu Z."/>
            <person name="Li H."/>
            <person name="Huang H."/>
            <person name="Zhang F."/>
            <person name="Xu H."/>
            <person name="Li N."/>
            <person name="Zhao C."/>
            <person name="Li S."/>
            <person name="Dong L."/>
            <person name="Huang Y."/>
            <person name="Li L."/>
            <person name="Xi Y."/>
            <person name="Qi Q."/>
            <person name="Li W."/>
            <person name="Zhang B."/>
            <person name="Hu W."/>
            <person name="Zhang Y."/>
            <person name="Tian X."/>
            <person name="Jiao Y."/>
            <person name="Liang X."/>
            <person name="Jin J."/>
            <person name="Gao L."/>
            <person name="Zheng W."/>
            <person name="Hao B."/>
            <person name="Liu S."/>
            <person name="Wang W."/>
            <person name="Yuan L."/>
            <person name="Cao M."/>
            <person name="McDermott J."/>
            <person name="Samudrala R."/>
            <person name="Wang J."/>
            <person name="Wong G.K."/>
            <person name="Yang H."/>
        </authorList>
    </citation>
    <scope>NUCLEOTIDE SEQUENCE [LARGE SCALE GENOMIC DNA]</scope>
</reference>
<gene>
    <name evidence="2" type="ORF">OsJ_36315</name>
</gene>
<evidence type="ECO:0000313" key="2">
    <source>
        <dbReference type="EMBL" id="EEE53319.1"/>
    </source>
</evidence>
<sequence>MGSTASSPWGLLAQVTEAAATAAPSSRRSPPPPPSFARDSQPPPVVGLLARVVADASSCRGSCCHRNLFVPRVPPLLPLLPDQSFGNGGLGLWEEESER</sequence>
<reference evidence="2" key="2">
    <citation type="submission" date="2008-12" db="EMBL/GenBank/DDBJ databases">
        <title>Improved gene annotation of the rice (Oryza sativa) genomes.</title>
        <authorList>
            <person name="Wang J."/>
            <person name="Li R."/>
            <person name="Fan W."/>
            <person name="Huang Q."/>
            <person name="Zhang J."/>
            <person name="Zhou Y."/>
            <person name="Hu Y."/>
            <person name="Zi S."/>
            <person name="Li J."/>
            <person name="Ni P."/>
            <person name="Zheng H."/>
            <person name="Zhang Y."/>
            <person name="Zhao M."/>
            <person name="Hao Q."/>
            <person name="McDermott J."/>
            <person name="Samudrala R."/>
            <person name="Kristiansen K."/>
            <person name="Wong G.K.-S."/>
        </authorList>
    </citation>
    <scope>NUCLEOTIDE SEQUENCE</scope>
</reference>
<feature type="compositionally biased region" description="Low complexity" evidence="1">
    <location>
        <begin position="18"/>
        <end position="28"/>
    </location>
</feature>
<dbReference type="AlphaFoldDB" id="B9GDG2"/>
<dbReference type="EMBL" id="CM000149">
    <property type="protein sequence ID" value="EEE53319.1"/>
    <property type="molecule type" value="Genomic_DNA"/>
</dbReference>
<name>B9GDG2_ORYSJ</name>
<feature type="compositionally biased region" description="Pro residues" evidence="1">
    <location>
        <begin position="29"/>
        <end position="43"/>
    </location>
</feature>
<accession>B9GDG2</accession>
<evidence type="ECO:0000256" key="1">
    <source>
        <dbReference type="SAM" id="MobiDB-lite"/>
    </source>
</evidence>
<proteinExistence type="predicted"/>
<organism evidence="2">
    <name type="scientific">Oryza sativa subsp. japonica</name>
    <name type="common">Rice</name>
    <dbReference type="NCBI Taxonomy" id="39947"/>
    <lineage>
        <taxon>Eukaryota</taxon>
        <taxon>Viridiplantae</taxon>
        <taxon>Streptophyta</taxon>
        <taxon>Embryophyta</taxon>
        <taxon>Tracheophyta</taxon>
        <taxon>Spermatophyta</taxon>
        <taxon>Magnoliopsida</taxon>
        <taxon>Liliopsida</taxon>
        <taxon>Poales</taxon>
        <taxon>Poaceae</taxon>
        <taxon>BOP clade</taxon>
        <taxon>Oryzoideae</taxon>
        <taxon>Oryzeae</taxon>
        <taxon>Oryzinae</taxon>
        <taxon>Oryza</taxon>
        <taxon>Oryza sativa</taxon>
    </lineage>
</organism>
<protein>
    <submittedName>
        <fullName evidence="2">Uncharacterized protein</fullName>
    </submittedName>
</protein>